<dbReference type="PATRIC" id="fig|1609969.3.peg.94"/>
<dbReference type="InterPro" id="IPR007269">
    <property type="entry name" value="ICMT_MeTrfase"/>
</dbReference>
<sequence length="174" mass="20193">MVYIFFITAIFLRCISLFISITNEKQLKRAGAREYGKFNSIMLATTHILFYFCAFFEAVIKSVTIDNITFIGIAFYVFSIGILVIVIYELKGLWTIKLLIAKKHPINVSPLFKYFRHPNYFLNVIPELIGIVLICKAWFSAGFILPVYMFFLIMRIIQEEKAMAVLRRGLNPKL</sequence>
<dbReference type="PANTHER" id="PTHR43847">
    <property type="entry name" value="BLL3993 PROTEIN"/>
    <property type="match status" value="1"/>
</dbReference>
<keyword evidence="7" id="KW-1185">Reference proteome</keyword>
<dbReference type="InterPro" id="IPR052527">
    <property type="entry name" value="Metal_cation-efflux_comp"/>
</dbReference>
<gene>
    <name evidence="6" type="ORF">OMAG_000081</name>
</gene>
<keyword evidence="6" id="KW-0489">Methyltransferase</keyword>
<name>A0A0F0CRW6_9BACT</name>
<feature type="transmembrane region" description="Helical" evidence="5">
    <location>
        <begin position="40"/>
        <end position="60"/>
    </location>
</feature>
<evidence type="ECO:0000313" key="6">
    <source>
        <dbReference type="EMBL" id="KJJ86042.1"/>
    </source>
</evidence>
<comment type="subcellular location">
    <subcellularLocation>
        <location evidence="1">Membrane</location>
        <topology evidence="1">Multi-pass membrane protein</topology>
    </subcellularLocation>
</comment>
<keyword evidence="6" id="KW-0808">Transferase</keyword>
<dbReference type="Gene3D" id="1.20.120.1630">
    <property type="match status" value="1"/>
</dbReference>
<comment type="caution">
    <text evidence="6">The sequence shown here is derived from an EMBL/GenBank/DDBJ whole genome shotgun (WGS) entry which is preliminary data.</text>
</comment>
<dbReference type="Proteomes" id="UP000033428">
    <property type="component" value="Unassembled WGS sequence"/>
</dbReference>
<reference evidence="6 7" key="1">
    <citation type="submission" date="2015-02" db="EMBL/GenBank/DDBJ databases">
        <title>Single-cell genomics of uncultivated deep-branching MTB reveals a conserved set of magnetosome genes.</title>
        <authorList>
            <person name="Kolinko S."/>
            <person name="Richter M."/>
            <person name="Glockner F.O."/>
            <person name="Brachmann A."/>
            <person name="Schuler D."/>
        </authorList>
    </citation>
    <scope>NUCLEOTIDE SEQUENCE [LARGE SCALE GENOMIC DNA]</scope>
    <source>
        <strain evidence="6">SKK-01</strain>
    </source>
</reference>
<proteinExistence type="predicted"/>
<protein>
    <submittedName>
        <fullName evidence="6">Isoprenylcysteine carboxyl methyltransferase family protein</fullName>
    </submittedName>
</protein>
<evidence type="ECO:0000256" key="5">
    <source>
        <dbReference type="SAM" id="Phobius"/>
    </source>
</evidence>
<keyword evidence="3 5" id="KW-1133">Transmembrane helix</keyword>
<evidence type="ECO:0000313" key="7">
    <source>
        <dbReference type="Proteomes" id="UP000033428"/>
    </source>
</evidence>
<feature type="transmembrane region" description="Helical" evidence="5">
    <location>
        <begin position="128"/>
        <end position="153"/>
    </location>
</feature>
<organism evidence="6 7">
    <name type="scientific">Candidatus Omnitrophus magneticus</name>
    <dbReference type="NCBI Taxonomy" id="1609969"/>
    <lineage>
        <taxon>Bacteria</taxon>
        <taxon>Pseudomonadati</taxon>
        <taxon>Candidatus Omnitrophota</taxon>
        <taxon>Candidatus Omnitrophus</taxon>
    </lineage>
</organism>
<keyword evidence="4 5" id="KW-0472">Membrane</keyword>
<dbReference type="GO" id="GO:0032259">
    <property type="term" value="P:methylation"/>
    <property type="evidence" value="ECO:0007669"/>
    <property type="project" value="UniProtKB-KW"/>
</dbReference>
<dbReference type="Pfam" id="PF04140">
    <property type="entry name" value="ICMT"/>
    <property type="match status" value="1"/>
</dbReference>
<dbReference type="GO" id="GO:0016020">
    <property type="term" value="C:membrane"/>
    <property type="evidence" value="ECO:0007669"/>
    <property type="project" value="UniProtKB-SubCell"/>
</dbReference>
<dbReference type="PANTHER" id="PTHR43847:SF1">
    <property type="entry name" value="BLL3993 PROTEIN"/>
    <property type="match status" value="1"/>
</dbReference>
<keyword evidence="2 5" id="KW-0812">Transmembrane</keyword>
<evidence type="ECO:0000256" key="4">
    <source>
        <dbReference type="ARBA" id="ARBA00023136"/>
    </source>
</evidence>
<feature type="transmembrane region" description="Helical" evidence="5">
    <location>
        <begin position="67"/>
        <end position="88"/>
    </location>
</feature>
<dbReference type="EMBL" id="JYNY01000017">
    <property type="protein sequence ID" value="KJJ86042.1"/>
    <property type="molecule type" value="Genomic_DNA"/>
</dbReference>
<dbReference type="AlphaFoldDB" id="A0A0F0CRW6"/>
<evidence type="ECO:0000256" key="3">
    <source>
        <dbReference type="ARBA" id="ARBA00022989"/>
    </source>
</evidence>
<dbReference type="GO" id="GO:0004671">
    <property type="term" value="F:protein C-terminal S-isoprenylcysteine carboxyl O-methyltransferase activity"/>
    <property type="evidence" value="ECO:0007669"/>
    <property type="project" value="InterPro"/>
</dbReference>
<accession>A0A0F0CRW6</accession>
<evidence type="ECO:0000256" key="1">
    <source>
        <dbReference type="ARBA" id="ARBA00004141"/>
    </source>
</evidence>
<evidence type="ECO:0000256" key="2">
    <source>
        <dbReference type="ARBA" id="ARBA00022692"/>
    </source>
</evidence>